<feature type="domain" description="DUF5641" evidence="1">
    <location>
        <begin position="36"/>
        <end position="127"/>
    </location>
</feature>
<proteinExistence type="predicted"/>
<keyword evidence="3" id="KW-1185">Reference proteome</keyword>
<evidence type="ECO:0000313" key="3">
    <source>
        <dbReference type="Proteomes" id="UP000595437"/>
    </source>
</evidence>
<reference evidence="3" key="1">
    <citation type="submission" date="2021-01" db="EMBL/GenBank/DDBJ databases">
        <title>Caligus Genome Assembly.</title>
        <authorList>
            <person name="Gallardo-Escarate C."/>
        </authorList>
    </citation>
    <scope>NUCLEOTIDE SEQUENCE [LARGE SCALE GENOMIC DNA]</scope>
</reference>
<dbReference type="Pfam" id="PF18701">
    <property type="entry name" value="DUF5641"/>
    <property type="match status" value="1"/>
</dbReference>
<dbReference type="InterPro" id="IPR040676">
    <property type="entry name" value="DUF5641"/>
</dbReference>
<evidence type="ECO:0000259" key="1">
    <source>
        <dbReference type="Pfam" id="PF18701"/>
    </source>
</evidence>
<accession>A0A7T8GN64</accession>
<dbReference type="AlphaFoldDB" id="A0A7T8GN64"/>
<dbReference type="Proteomes" id="UP000595437">
    <property type="component" value="Chromosome 17"/>
</dbReference>
<dbReference type="PANTHER" id="PTHR47331">
    <property type="entry name" value="PHD-TYPE DOMAIN-CONTAINING PROTEIN"/>
    <property type="match status" value="1"/>
</dbReference>
<gene>
    <name evidence="2" type="ORF">FKW44_022553</name>
</gene>
<dbReference type="PANTHER" id="PTHR47331:SF5">
    <property type="entry name" value="RIBONUCLEASE H"/>
    <property type="match status" value="1"/>
</dbReference>
<dbReference type="EMBL" id="CP045906">
    <property type="protein sequence ID" value="QQP34608.1"/>
    <property type="molecule type" value="Genomic_DNA"/>
</dbReference>
<organism evidence="2 3">
    <name type="scientific">Caligus rogercresseyi</name>
    <name type="common">Sea louse</name>
    <dbReference type="NCBI Taxonomy" id="217165"/>
    <lineage>
        <taxon>Eukaryota</taxon>
        <taxon>Metazoa</taxon>
        <taxon>Ecdysozoa</taxon>
        <taxon>Arthropoda</taxon>
        <taxon>Crustacea</taxon>
        <taxon>Multicrustacea</taxon>
        <taxon>Hexanauplia</taxon>
        <taxon>Copepoda</taxon>
        <taxon>Siphonostomatoida</taxon>
        <taxon>Caligidae</taxon>
        <taxon>Caligus</taxon>
    </lineage>
</organism>
<dbReference type="OrthoDB" id="8036689at2759"/>
<feature type="non-terminal residue" evidence="2">
    <location>
        <position position="1"/>
    </location>
</feature>
<name>A0A7T8GN64_CALRO</name>
<sequence length="134" mass="16083">SDPQDMEPITPAHLCLFRPLSILSDFRGKEVDLKIRYKYLSRLRGHFWKRWSREYLHRLQTRGKWRSKTDDVDINDIVLISEENTSRSEWPLARVVELMKGRDGNIRTLKLRTAKGKILSRPIQRLHLFEKYFC</sequence>
<evidence type="ECO:0000313" key="2">
    <source>
        <dbReference type="EMBL" id="QQP34608.1"/>
    </source>
</evidence>
<protein>
    <recommendedName>
        <fullName evidence="1">DUF5641 domain-containing protein</fullName>
    </recommendedName>
</protein>